<keyword evidence="1" id="KW-0812">Transmembrane</keyword>
<organism evidence="2 3">
    <name type="scientific">Flavobacterium plantiphilum</name>
    <dbReference type="NCBI Taxonomy" id="3163297"/>
    <lineage>
        <taxon>Bacteria</taxon>
        <taxon>Pseudomonadati</taxon>
        <taxon>Bacteroidota</taxon>
        <taxon>Flavobacteriia</taxon>
        <taxon>Flavobacteriales</taxon>
        <taxon>Flavobacteriaceae</taxon>
        <taxon>Flavobacterium</taxon>
    </lineage>
</organism>
<feature type="transmembrane region" description="Helical" evidence="1">
    <location>
        <begin position="54"/>
        <end position="72"/>
    </location>
</feature>
<comment type="caution">
    <text evidence="2">The sequence shown here is derived from an EMBL/GenBank/DDBJ whole genome shotgun (WGS) entry which is preliminary data.</text>
</comment>
<protein>
    <submittedName>
        <fullName evidence="2">DUF805 domain-containing protein</fullName>
    </submittedName>
</protein>
<dbReference type="PANTHER" id="PTHR34980">
    <property type="entry name" value="INNER MEMBRANE PROTEIN-RELATED-RELATED"/>
    <property type="match status" value="1"/>
</dbReference>
<evidence type="ECO:0000313" key="3">
    <source>
        <dbReference type="Proteomes" id="UP001629260"/>
    </source>
</evidence>
<keyword evidence="1" id="KW-0472">Membrane</keyword>
<name>A0ABW8XWG3_9FLAO</name>
<evidence type="ECO:0000256" key="1">
    <source>
        <dbReference type="SAM" id="Phobius"/>
    </source>
</evidence>
<accession>A0ABW8XWG3</accession>
<dbReference type="Pfam" id="PF05656">
    <property type="entry name" value="DUF805"/>
    <property type="match status" value="1"/>
</dbReference>
<sequence length="130" mass="15251">MNHLKKILFFYSSFSGKSGRIEFGIYFLVYIVLQIIMLHLYSEVNLDNEKILNLFYIYLILLLQFIPMQAVVTRRLRDLSINTTLIIINFIPILSLIFKIYLAVAKPNPMARICTKVSAVPKFRDLFSER</sequence>
<dbReference type="PANTHER" id="PTHR34980:SF2">
    <property type="entry name" value="INNER MEMBRANE PROTEIN YHAH-RELATED"/>
    <property type="match status" value="1"/>
</dbReference>
<dbReference type="EMBL" id="JBELQA010000006">
    <property type="protein sequence ID" value="MFL9831511.1"/>
    <property type="molecule type" value="Genomic_DNA"/>
</dbReference>
<reference evidence="2 3" key="1">
    <citation type="submission" date="2024-06" db="EMBL/GenBank/DDBJ databases">
        <authorList>
            <person name="Kaempfer P."/>
            <person name="Viver T."/>
        </authorList>
    </citation>
    <scope>NUCLEOTIDE SEQUENCE [LARGE SCALE GENOMIC DNA]</scope>
    <source>
        <strain evidence="2 3">ST-87</strain>
    </source>
</reference>
<dbReference type="RefSeq" id="WP_408082131.1">
    <property type="nucleotide sequence ID" value="NZ_JBELQA010000006.1"/>
</dbReference>
<keyword evidence="1" id="KW-1133">Transmembrane helix</keyword>
<proteinExistence type="predicted"/>
<dbReference type="Proteomes" id="UP001629260">
    <property type="component" value="Unassembled WGS sequence"/>
</dbReference>
<gene>
    <name evidence="2" type="ORF">ABS764_11695</name>
</gene>
<evidence type="ECO:0000313" key="2">
    <source>
        <dbReference type="EMBL" id="MFL9831511.1"/>
    </source>
</evidence>
<feature type="transmembrane region" description="Helical" evidence="1">
    <location>
        <begin position="21"/>
        <end position="42"/>
    </location>
</feature>
<keyword evidence="3" id="KW-1185">Reference proteome</keyword>
<feature type="transmembrane region" description="Helical" evidence="1">
    <location>
        <begin position="84"/>
        <end position="104"/>
    </location>
</feature>
<dbReference type="InterPro" id="IPR008523">
    <property type="entry name" value="DUF805"/>
</dbReference>